<protein>
    <recommendedName>
        <fullName evidence="10">Elongation of fatty acids protein</fullName>
        <ecNumber evidence="10">2.3.1.-</ecNumber>
    </recommendedName>
</protein>
<gene>
    <name evidence="11" type="ORF">FisN_19Lh181</name>
</gene>
<dbReference type="OrthoDB" id="434092at2759"/>
<dbReference type="GO" id="GO:0042761">
    <property type="term" value="P:very long-chain fatty acid biosynthetic process"/>
    <property type="evidence" value="ECO:0007669"/>
    <property type="project" value="TreeGrafter"/>
</dbReference>
<dbReference type="GO" id="GO:0034626">
    <property type="term" value="P:fatty acid elongation, polyunsaturated fatty acid"/>
    <property type="evidence" value="ECO:0007669"/>
    <property type="project" value="TreeGrafter"/>
</dbReference>
<dbReference type="InParanoid" id="A0A1Z5J718"/>
<dbReference type="PANTHER" id="PTHR11157:SF17">
    <property type="entry name" value="ELONGATION OF VERY LONG CHAIN FATTY ACIDS PROTEIN 6"/>
    <property type="match status" value="1"/>
</dbReference>
<keyword evidence="12" id="KW-1185">Reference proteome</keyword>
<evidence type="ECO:0000256" key="6">
    <source>
        <dbReference type="ARBA" id="ARBA00022989"/>
    </source>
</evidence>
<dbReference type="EMBL" id="BDSP01000011">
    <property type="protein sequence ID" value="GAX09712.1"/>
    <property type="molecule type" value="Genomic_DNA"/>
</dbReference>
<keyword evidence="2 10" id="KW-0444">Lipid biosynthesis</keyword>
<dbReference type="PROSITE" id="PS01188">
    <property type="entry name" value="ELO"/>
    <property type="match status" value="1"/>
</dbReference>
<dbReference type="GO" id="GO:0005789">
    <property type="term" value="C:endoplasmic reticulum membrane"/>
    <property type="evidence" value="ECO:0007669"/>
    <property type="project" value="TreeGrafter"/>
</dbReference>
<keyword evidence="5 10" id="KW-0276">Fatty acid metabolism</keyword>
<feature type="transmembrane region" description="Helical" evidence="10">
    <location>
        <begin position="294"/>
        <end position="318"/>
    </location>
</feature>
<dbReference type="PANTHER" id="PTHR11157">
    <property type="entry name" value="FATTY ACID ACYL TRANSFERASE-RELATED"/>
    <property type="match status" value="1"/>
</dbReference>
<feature type="transmembrane region" description="Helical" evidence="10">
    <location>
        <begin position="210"/>
        <end position="231"/>
    </location>
</feature>
<feature type="transmembrane region" description="Helical" evidence="10">
    <location>
        <begin position="338"/>
        <end position="358"/>
    </location>
</feature>
<dbReference type="InterPro" id="IPR030457">
    <property type="entry name" value="ELO_CS"/>
</dbReference>
<feature type="transmembrane region" description="Helical" evidence="10">
    <location>
        <begin position="238"/>
        <end position="256"/>
    </location>
</feature>
<evidence type="ECO:0000256" key="9">
    <source>
        <dbReference type="ARBA" id="ARBA00023160"/>
    </source>
</evidence>
<keyword evidence="6 10" id="KW-1133">Transmembrane helix</keyword>
<comment type="catalytic activity">
    <reaction evidence="10">
        <text>an acyl-CoA + malonyl-CoA + H(+) = a 3-oxoacyl-CoA + CO2 + CoA</text>
        <dbReference type="Rhea" id="RHEA:50252"/>
        <dbReference type="ChEBI" id="CHEBI:15378"/>
        <dbReference type="ChEBI" id="CHEBI:16526"/>
        <dbReference type="ChEBI" id="CHEBI:57287"/>
        <dbReference type="ChEBI" id="CHEBI:57384"/>
        <dbReference type="ChEBI" id="CHEBI:58342"/>
        <dbReference type="ChEBI" id="CHEBI:90726"/>
    </reaction>
    <physiologicalReaction direction="left-to-right" evidence="10">
        <dbReference type="Rhea" id="RHEA:50253"/>
    </physiologicalReaction>
</comment>
<evidence type="ECO:0000313" key="12">
    <source>
        <dbReference type="Proteomes" id="UP000198406"/>
    </source>
</evidence>
<evidence type="ECO:0000256" key="4">
    <source>
        <dbReference type="ARBA" id="ARBA00022692"/>
    </source>
</evidence>
<comment type="subcellular location">
    <subcellularLocation>
        <location evidence="1">Membrane</location>
        <topology evidence="1">Multi-pass membrane protein</topology>
    </subcellularLocation>
</comment>
<comment type="similarity">
    <text evidence="10">Belongs to the ELO family.</text>
</comment>
<dbReference type="GO" id="GO:0019367">
    <property type="term" value="P:fatty acid elongation, saturated fatty acid"/>
    <property type="evidence" value="ECO:0007669"/>
    <property type="project" value="TreeGrafter"/>
</dbReference>
<feature type="transmembrane region" description="Helical" evidence="10">
    <location>
        <begin position="127"/>
        <end position="148"/>
    </location>
</feature>
<feature type="transmembrane region" description="Helical" evidence="10">
    <location>
        <begin position="160"/>
        <end position="190"/>
    </location>
</feature>
<feature type="transmembrane region" description="Helical" evidence="10">
    <location>
        <begin position="262"/>
        <end position="282"/>
    </location>
</feature>
<evidence type="ECO:0000256" key="8">
    <source>
        <dbReference type="ARBA" id="ARBA00023136"/>
    </source>
</evidence>
<evidence type="ECO:0000256" key="3">
    <source>
        <dbReference type="ARBA" id="ARBA00022679"/>
    </source>
</evidence>
<dbReference type="EC" id="2.3.1.-" evidence="10"/>
<keyword evidence="3 10" id="KW-0808">Transferase</keyword>
<dbReference type="Pfam" id="PF01151">
    <property type="entry name" value="ELO"/>
    <property type="match status" value="1"/>
</dbReference>
<keyword evidence="8 10" id="KW-0472">Membrane</keyword>
<name>A0A1Z5J718_FISSO</name>
<sequence>MDLSFSEITTPGKFGVRRNVLGIIINNNNNEDSSFVVSPYIAVHKLSCSLLIHIVKRLCSLRDRKMVDKIQYPGLTDPSLQHCVRLNSGNQKYLDFACLFPTFGKTYFPFELNYDPVGPRDWMKDNFWIPVACAIIYAIAIFWGRSYFEKRSAWNWRAPLALWNFGLSLFSTIGFIRVAPFVLFNIYSYTLRENCCFDPESHVGSGATGFWSQMFVLSKIPELFDTFFIVIHKKPLMFLHWYHHISVLLFTWHAYVNNSPTGAFFISMNYGVHAMMYFYYFLMAVRMKPKWFNPIWITVAQISQMFVGVFLTVYTTYILHFEEREDCLMRKDINQSALLMYGSYLFLFCKFFFERYYIRGKPSKTSKKVN</sequence>
<dbReference type="Proteomes" id="UP000198406">
    <property type="component" value="Unassembled WGS sequence"/>
</dbReference>
<comment type="caution">
    <text evidence="11">The sequence shown here is derived from an EMBL/GenBank/DDBJ whole genome shotgun (WGS) entry which is preliminary data.</text>
</comment>
<dbReference type="AlphaFoldDB" id="A0A1Z5J718"/>
<accession>A0A1Z5J718</accession>
<keyword evidence="4 10" id="KW-0812">Transmembrane</keyword>
<dbReference type="GO" id="GO:0030148">
    <property type="term" value="P:sphingolipid biosynthetic process"/>
    <property type="evidence" value="ECO:0007669"/>
    <property type="project" value="TreeGrafter"/>
</dbReference>
<keyword evidence="7 10" id="KW-0443">Lipid metabolism</keyword>
<keyword evidence="9 10" id="KW-0275">Fatty acid biosynthesis</keyword>
<keyword evidence="11" id="KW-0012">Acyltransferase</keyword>
<proteinExistence type="inferred from homology"/>
<evidence type="ECO:0000313" key="11">
    <source>
        <dbReference type="EMBL" id="GAX09712.1"/>
    </source>
</evidence>
<evidence type="ECO:0000256" key="10">
    <source>
        <dbReference type="RuleBase" id="RU361115"/>
    </source>
</evidence>
<reference evidence="11 12" key="1">
    <citation type="journal article" date="2015" name="Plant Cell">
        <title>Oil accumulation by the oleaginous diatom Fistulifera solaris as revealed by the genome and transcriptome.</title>
        <authorList>
            <person name="Tanaka T."/>
            <person name="Maeda Y."/>
            <person name="Veluchamy A."/>
            <person name="Tanaka M."/>
            <person name="Abida H."/>
            <person name="Marechal E."/>
            <person name="Bowler C."/>
            <person name="Muto M."/>
            <person name="Sunaga Y."/>
            <person name="Tanaka M."/>
            <person name="Yoshino T."/>
            <person name="Taniguchi T."/>
            <person name="Fukuda Y."/>
            <person name="Nemoto M."/>
            <person name="Matsumoto M."/>
            <person name="Wong P.S."/>
            <person name="Aburatani S."/>
            <person name="Fujibuchi W."/>
        </authorList>
    </citation>
    <scope>NUCLEOTIDE SEQUENCE [LARGE SCALE GENOMIC DNA]</scope>
    <source>
        <strain evidence="11 12">JPCC DA0580</strain>
    </source>
</reference>
<evidence type="ECO:0000256" key="2">
    <source>
        <dbReference type="ARBA" id="ARBA00022516"/>
    </source>
</evidence>
<dbReference type="InterPro" id="IPR002076">
    <property type="entry name" value="ELO_fam"/>
</dbReference>
<dbReference type="GO" id="GO:0034625">
    <property type="term" value="P:fatty acid elongation, monounsaturated fatty acid"/>
    <property type="evidence" value="ECO:0007669"/>
    <property type="project" value="TreeGrafter"/>
</dbReference>
<evidence type="ECO:0000256" key="1">
    <source>
        <dbReference type="ARBA" id="ARBA00004141"/>
    </source>
</evidence>
<evidence type="ECO:0000256" key="7">
    <source>
        <dbReference type="ARBA" id="ARBA00023098"/>
    </source>
</evidence>
<evidence type="ECO:0000256" key="5">
    <source>
        <dbReference type="ARBA" id="ARBA00022832"/>
    </source>
</evidence>
<organism evidence="11 12">
    <name type="scientific">Fistulifera solaris</name>
    <name type="common">Oleaginous diatom</name>
    <dbReference type="NCBI Taxonomy" id="1519565"/>
    <lineage>
        <taxon>Eukaryota</taxon>
        <taxon>Sar</taxon>
        <taxon>Stramenopiles</taxon>
        <taxon>Ochrophyta</taxon>
        <taxon>Bacillariophyta</taxon>
        <taxon>Bacillariophyceae</taxon>
        <taxon>Bacillariophycidae</taxon>
        <taxon>Naviculales</taxon>
        <taxon>Naviculaceae</taxon>
        <taxon>Fistulifera</taxon>
    </lineage>
</organism>
<dbReference type="FunCoup" id="A0A1Z5J718">
    <property type="interactions" value="44"/>
</dbReference>
<dbReference type="GO" id="GO:0009922">
    <property type="term" value="F:fatty acid elongase activity"/>
    <property type="evidence" value="ECO:0007669"/>
    <property type="project" value="InterPro"/>
</dbReference>